<evidence type="ECO:0000259" key="2">
    <source>
        <dbReference type="Pfam" id="PF04773"/>
    </source>
</evidence>
<reference evidence="4" key="1">
    <citation type="submission" date="2022-10" db="EMBL/GenBank/DDBJ databases">
        <authorList>
            <person name="Yu W.X."/>
        </authorList>
    </citation>
    <scope>NUCLEOTIDE SEQUENCE</scope>
    <source>
        <strain evidence="4">D04</strain>
    </source>
</reference>
<keyword evidence="1" id="KW-0812">Transmembrane</keyword>
<feature type="domain" description="Protein FecR C-terminal" evidence="3">
    <location>
        <begin position="313"/>
        <end position="381"/>
    </location>
</feature>
<dbReference type="Gene3D" id="2.60.120.1440">
    <property type="match status" value="1"/>
</dbReference>
<dbReference type="Pfam" id="PF04773">
    <property type="entry name" value="FecR"/>
    <property type="match status" value="1"/>
</dbReference>
<evidence type="ECO:0000313" key="4">
    <source>
        <dbReference type="EMBL" id="MCW3806635.1"/>
    </source>
</evidence>
<dbReference type="EMBL" id="JAPDPI010000027">
    <property type="protein sequence ID" value="MCW3806635.1"/>
    <property type="molecule type" value="Genomic_DNA"/>
</dbReference>
<dbReference type="RefSeq" id="WP_301200251.1">
    <property type="nucleotide sequence ID" value="NZ_JAPDPI010000027.1"/>
</dbReference>
<dbReference type="Gene3D" id="3.55.50.30">
    <property type="match status" value="1"/>
</dbReference>
<dbReference type="Pfam" id="PF16344">
    <property type="entry name" value="FecR_C"/>
    <property type="match status" value="1"/>
</dbReference>
<accession>A0AAE3SLM8</accession>
<protein>
    <submittedName>
        <fullName evidence="4">FecR domain-containing protein</fullName>
    </submittedName>
</protein>
<dbReference type="PIRSF" id="PIRSF018266">
    <property type="entry name" value="FecR"/>
    <property type="match status" value="1"/>
</dbReference>
<dbReference type="InterPro" id="IPR012373">
    <property type="entry name" value="Ferrdict_sens_TM"/>
</dbReference>
<keyword evidence="5" id="KW-1185">Reference proteome</keyword>
<comment type="caution">
    <text evidence="4">The sequence shown here is derived from an EMBL/GenBank/DDBJ whole genome shotgun (WGS) entry which is preliminary data.</text>
</comment>
<feature type="domain" description="FecR protein" evidence="2">
    <location>
        <begin position="179"/>
        <end position="271"/>
    </location>
</feature>
<gene>
    <name evidence="4" type="ORF">OM074_13445</name>
</gene>
<dbReference type="Proteomes" id="UP001207408">
    <property type="component" value="Unassembled WGS sequence"/>
</dbReference>
<dbReference type="PANTHER" id="PTHR30273:SF2">
    <property type="entry name" value="PROTEIN FECR"/>
    <property type="match status" value="1"/>
</dbReference>
<evidence type="ECO:0000256" key="1">
    <source>
        <dbReference type="SAM" id="Phobius"/>
    </source>
</evidence>
<dbReference type="InterPro" id="IPR032508">
    <property type="entry name" value="FecR_C"/>
</dbReference>
<feature type="transmembrane region" description="Helical" evidence="1">
    <location>
        <begin position="82"/>
        <end position="104"/>
    </location>
</feature>
<dbReference type="InterPro" id="IPR006860">
    <property type="entry name" value="FecR"/>
</dbReference>
<dbReference type="GO" id="GO:0016989">
    <property type="term" value="F:sigma factor antagonist activity"/>
    <property type="evidence" value="ECO:0007669"/>
    <property type="project" value="TreeGrafter"/>
</dbReference>
<sequence>MEEQYYNISKLIGNYLADSLSDIEKQELDKWLGKDLQNRQLFEKLIANEFKGNKIKKYESINVALGWDKLKRKQYKQRQRKIVFSVLKYAAIIAIPVMLSVFVFKDQLYNSKPAIVQSISPGKEKAILVLSNGKDMILDESSDSLSVVKEHEGNEIQIQNRQLSYQNTNVKELVYNKLITPIGCEYEIILGDGTVVKLNCDSELRYPVTFVGEQRVVYLTGEAYFKVTKSSNPFIVKTPDADIQVLGTTFNVFAYQNEDRVQTTLIEGSVQVSHQASSVIIEPGEQAVYSRSGQVLKSLQVDTDLYTSWINGEFRFEGESLESAMKKFARWYDIDVKYLDEDSKNVLISGKVDRFEDFNVISGMIEKITDVKIRIDQNVVSISK</sequence>
<dbReference type="PANTHER" id="PTHR30273">
    <property type="entry name" value="PERIPLASMIC SIGNAL SENSOR AND SIGMA FACTOR ACTIVATOR FECR-RELATED"/>
    <property type="match status" value="1"/>
</dbReference>
<dbReference type="AlphaFoldDB" id="A0AAE3SLM8"/>
<proteinExistence type="predicted"/>
<name>A0AAE3SLM8_9BACT</name>
<organism evidence="4 5">
    <name type="scientific">Plebeiibacterium marinum</name>
    <dbReference type="NCBI Taxonomy" id="2992111"/>
    <lineage>
        <taxon>Bacteria</taxon>
        <taxon>Pseudomonadati</taxon>
        <taxon>Bacteroidota</taxon>
        <taxon>Bacteroidia</taxon>
        <taxon>Marinilabiliales</taxon>
        <taxon>Marinilabiliaceae</taxon>
        <taxon>Plebeiibacterium</taxon>
    </lineage>
</organism>
<keyword evidence="1" id="KW-1133">Transmembrane helix</keyword>
<evidence type="ECO:0000259" key="3">
    <source>
        <dbReference type="Pfam" id="PF16344"/>
    </source>
</evidence>
<evidence type="ECO:0000313" key="5">
    <source>
        <dbReference type="Proteomes" id="UP001207408"/>
    </source>
</evidence>
<keyword evidence="1" id="KW-0472">Membrane</keyword>